<evidence type="ECO:0000313" key="2">
    <source>
        <dbReference type="EMBL" id="SEN93159.1"/>
    </source>
</evidence>
<dbReference type="AlphaFoldDB" id="A0A1H8KJM6"/>
<evidence type="ECO:0000313" key="3">
    <source>
        <dbReference type="Proteomes" id="UP000198814"/>
    </source>
</evidence>
<accession>A0A1H8KJM6</accession>
<dbReference type="Proteomes" id="UP000198814">
    <property type="component" value="Unassembled WGS sequence"/>
</dbReference>
<gene>
    <name evidence="2" type="ORF">SAMN05216333_102145</name>
</gene>
<feature type="signal peptide" evidence="1">
    <location>
        <begin position="1"/>
        <end position="21"/>
    </location>
</feature>
<dbReference type="STRING" id="42354.SAMN05216333_102145"/>
<keyword evidence="1" id="KW-0732">Signal</keyword>
<evidence type="ECO:0008006" key="4">
    <source>
        <dbReference type="Google" id="ProtNLM"/>
    </source>
</evidence>
<organism evidence="2 3">
    <name type="scientific">Nitrosomonas oligotropha</name>
    <dbReference type="NCBI Taxonomy" id="42354"/>
    <lineage>
        <taxon>Bacteria</taxon>
        <taxon>Pseudomonadati</taxon>
        <taxon>Pseudomonadota</taxon>
        <taxon>Betaproteobacteria</taxon>
        <taxon>Nitrosomonadales</taxon>
        <taxon>Nitrosomonadaceae</taxon>
        <taxon>Nitrosomonas</taxon>
    </lineage>
</organism>
<sequence length="171" mass="19033">MNQLFTVTFLLVFLLPASIHAAAPADEKRLNEVAERGAHVMPFDLEKTVHVFTKTESGGVQKVTVRNISDQEQVSLIRAHLSKIANEFKQGNFSNPEKIHGGDMPGLAELKAAKPGEIKIEYKVLPIGAQIGYSTESRQLVNAIHRWFDAQLSDHARHAEPGQLHQHMPKK</sequence>
<evidence type="ECO:0000256" key="1">
    <source>
        <dbReference type="SAM" id="SignalP"/>
    </source>
</evidence>
<dbReference type="EMBL" id="FODO01000002">
    <property type="protein sequence ID" value="SEN93159.1"/>
    <property type="molecule type" value="Genomic_DNA"/>
</dbReference>
<dbReference type="RefSeq" id="WP_090316079.1">
    <property type="nucleotide sequence ID" value="NZ_FNOE01000003.1"/>
</dbReference>
<keyword evidence="3" id="KW-1185">Reference proteome</keyword>
<name>A0A1H8KJM6_9PROT</name>
<reference evidence="3" key="1">
    <citation type="submission" date="2016-10" db="EMBL/GenBank/DDBJ databases">
        <authorList>
            <person name="Varghese N."/>
            <person name="Submissions S."/>
        </authorList>
    </citation>
    <scope>NUCLEOTIDE SEQUENCE [LARGE SCALE GENOMIC DNA]</scope>
    <source>
        <strain evidence="3">Nm76</strain>
    </source>
</reference>
<proteinExistence type="predicted"/>
<protein>
    <recommendedName>
        <fullName evidence="4">Aspartate carbamoyltransferase</fullName>
    </recommendedName>
</protein>
<dbReference type="OrthoDB" id="5573113at2"/>
<feature type="chain" id="PRO_5011686054" description="Aspartate carbamoyltransferase" evidence="1">
    <location>
        <begin position="22"/>
        <end position="171"/>
    </location>
</feature>